<keyword evidence="2" id="KW-1185">Reference proteome</keyword>
<protein>
    <submittedName>
        <fullName evidence="1">Pirin-like protein</fullName>
    </submittedName>
</protein>
<dbReference type="EMBL" id="BAUT01000031">
    <property type="protein sequence ID" value="GAE26773.1"/>
    <property type="molecule type" value="Genomic_DNA"/>
</dbReference>
<sequence>MNAGWAARHGEEGVEEDIAHTLQLWLNLPKNLKKTGASYRISIQKMLQF</sequence>
<accession>W4Q4Y0</accession>
<name>W4Q4Y0_9BACI</name>
<dbReference type="SUPFAM" id="SSF51182">
    <property type="entry name" value="RmlC-like cupins"/>
    <property type="match status" value="1"/>
</dbReference>
<gene>
    <name evidence="1" type="ORF">JCM9140_2869</name>
</gene>
<proteinExistence type="predicted"/>
<organism evidence="1 2">
    <name type="scientific">Halalkalibacter wakoensis JCM 9140</name>
    <dbReference type="NCBI Taxonomy" id="1236970"/>
    <lineage>
        <taxon>Bacteria</taxon>
        <taxon>Bacillati</taxon>
        <taxon>Bacillota</taxon>
        <taxon>Bacilli</taxon>
        <taxon>Bacillales</taxon>
        <taxon>Bacillaceae</taxon>
        <taxon>Halalkalibacter</taxon>
    </lineage>
</organism>
<dbReference type="Proteomes" id="UP000018890">
    <property type="component" value="Unassembled WGS sequence"/>
</dbReference>
<dbReference type="STRING" id="1236970.JCM9140_2869"/>
<dbReference type="AlphaFoldDB" id="W4Q4Y0"/>
<dbReference type="InterPro" id="IPR014710">
    <property type="entry name" value="RmlC-like_jellyroll"/>
</dbReference>
<comment type="caution">
    <text evidence="1">The sequence shown here is derived from an EMBL/GenBank/DDBJ whole genome shotgun (WGS) entry which is preliminary data.</text>
</comment>
<dbReference type="Gene3D" id="2.60.120.10">
    <property type="entry name" value="Jelly Rolls"/>
    <property type="match status" value="1"/>
</dbReference>
<evidence type="ECO:0000313" key="1">
    <source>
        <dbReference type="EMBL" id="GAE26773.1"/>
    </source>
</evidence>
<reference evidence="1" key="1">
    <citation type="journal article" date="2014" name="Genome Announc.">
        <title>Draft Genome Sequences of Three Alkaliphilic Bacillus Strains, Bacillus wakoensis JCM 9140T, Bacillus akibai JCM 9157T, and Bacillus hemicellulosilyticus JCM 9152T.</title>
        <authorList>
            <person name="Yuki M."/>
            <person name="Oshima K."/>
            <person name="Suda W."/>
            <person name="Oshida Y."/>
            <person name="Kitamura K."/>
            <person name="Iida T."/>
            <person name="Hattori M."/>
            <person name="Ohkuma M."/>
        </authorList>
    </citation>
    <scope>NUCLEOTIDE SEQUENCE [LARGE SCALE GENOMIC DNA]</scope>
    <source>
        <strain evidence="1">JCM 9140</strain>
    </source>
</reference>
<evidence type="ECO:0000313" key="2">
    <source>
        <dbReference type="Proteomes" id="UP000018890"/>
    </source>
</evidence>
<dbReference type="InterPro" id="IPR011051">
    <property type="entry name" value="RmlC_Cupin_sf"/>
</dbReference>